<dbReference type="AlphaFoldDB" id="A0A2S6CXT8"/>
<evidence type="ECO:0000313" key="2">
    <source>
        <dbReference type="Proteomes" id="UP000239589"/>
    </source>
</evidence>
<accession>A0A2S6CXT8</accession>
<comment type="caution">
    <text evidence="1">The sequence shown here is derived from an EMBL/GenBank/DDBJ whole genome shotgun (WGS) entry which is preliminary data.</text>
</comment>
<sequence length="120" mass="13693">MNNDQNSDSGDLSWRLQDISTAVKEVAQACDGDVIALLAVLRHLEQLHREIRDGVFQANLPTNRQRLYSLLKDIESEGGWPYIARMRIQALLVNLSEEVSNEDALPNYTHDVFRLDQQSE</sequence>
<organism evidence="1 2">
    <name type="scientific">Cuspidothrix issatschenkoi CHARLIE-1</name>
    <dbReference type="NCBI Taxonomy" id="2052836"/>
    <lineage>
        <taxon>Bacteria</taxon>
        <taxon>Bacillati</taxon>
        <taxon>Cyanobacteriota</taxon>
        <taxon>Cyanophyceae</taxon>
        <taxon>Nostocales</taxon>
        <taxon>Aphanizomenonaceae</taxon>
        <taxon>Cuspidothrix</taxon>
    </lineage>
</organism>
<dbReference type="RefSeq" id="WP_104386638.1">
    <property type="nucleotide sequence ID" value="NZ_PGEM01000025.1"/>
</dbReference>
<name>A0A2S6CXT8_9CYAN</name>
<reference evidence="1 2" key="1">
    <citation type="submission" date="2018-02" db="EMBL/GenBank/DDBJ databases">
        <title>Discovery of a pederin family compound in a non-symbiotic bloom-forming cyanobacterium.</title>
        <authorList>
            <person name="Kust A."/>
            <person name="Mares J."/>
            <person name="Jokela J."/>
            <person name="Urajova P."/>
            <person name="Hajek J."/>
            <person name="Saurav K."/>
            <person name="Voracova K."/>
            <person name="Fewer D.P."/>
            <person name="Haapaniemi E."/>
            <person name="Permi P."/>
            <person name="Rehakova K."/>
            <person name="Sivonen K."/>
            <person name="Hrouzek P."/>
        </authorList>
    </citation>
    <scope>NUCLEOTIDE SEQUENCE [LARGE SCALE GENOMIC DNA]</scope>
    <source>
        <strain evidence="1 2">CHARLIE-1</strain>
    </source>
</reference>
<dbReference type="OrthoDB" id="516113at2"/>
<keyword evidence="2" id="KW-1185">Reference proteome</keyword>
<protein>
    <submittedName>
        <fullName evidence="1">Uncharacterized protein</fullName>
    </submittedName>
</protein>
<gene>
    <name evidence="1" type="ORF">CUN59_04095</name>
</gene>
<proteinExistence type="predicted"/>
<evidence type="ECO:0000313" key="1">
    <source>
        <dbReference type="EMBL" id="PPJ64573.1"/>
    </source>
</evidence>
<dbReference type="EMBL" id="PGEM01000025">
    <property type="protein sequence ID" value="PPJ64573.1"/>
    <property type="molecule type" value="Genomic_DNA"/>
</dbReference>
<dbReference type="Proteomes" id="UP000239589">
    <property type="component" value="Unassembled WGS sequence"/>
</dbReference>